<evidence type="ECO:0000256" key="8">
    <source>
        <dbReference type="SAM" id="SignalP"/>
    </source>
</evidence>
<evidence type="ECO:0000256" key="3">
    <source>
        <dbReference type="ARBA" id="ARBA00022729"/>
    </source>
</evidence>
<organism evidence="11 12">
    <name type="scientific">Conoideocrella luteorostrata</name>
    <dbReference type="NCBI Taxonomy" id="1105319"/>
    <lineage>
        <taxon>Eukaryota</taxon>
        <taxon>Fungi</taxon>
        <taxon>Dikarya</taxon>
        <taxon>Ascomycota</taxon>
        <taxon>Pezizomycotina</taxon>
        <taxon>Sordariomycetes</taxon>
        <taxon>Hypocreomycetidae</taxon>
        <taxon>Hypocreales</taxon>
        <taxon>Clavicipitaceae</taxon>
        <taxon>Conoideocrella</taxon>
    </lineage>
</organism>
<feature type="active site" description="Charge relay system" evidence="6">
    <location>
        <position position="347"/>
    </location>
</feature>
<comment type="caution">
    <text evidence="11">The sequence shown here is derived from an EMBL/GenBank/DDBJ whole genome shotgun (WGS) entry which is preliminary data.</text>
</comment>
<dbReference type="FunFam" id="3.40.50.200:FF:000007">
    <property type="entry name" value="Subtilisin-like serine protease"/>
    <property type="match status" value="1"/>
</dbReference>
<evidence type="ECO:0000256" key="2">
    <source>
        <dbReference type="ARBA" id="ARBA00022670"/>
    </source>
</evidence>
<evidence type="ECO:0000259" key="10">
    <source>
        <dbReference type="Pfam" id="PF05922"/>
    </source>
</evidence>
<proteinExistence type="inferred from homology"/>
<dbReference type="PROSITE" id="PS00137">
    <property type="entry name" value="SUBTILASE_HIS"/>
    <property type="match status" value="1"/>
</dbReference>
<dbReference type="Pfam" id="PF00082">
    <property type="entry name" value="Peptidase_S8"/>
    <property type="match status" value="1"/>
</dbReference>
<dbReference type="GO" id="GO:0004252">
    <property type="term" value="F:serine-type endopeptidase activity"/>
    <property type="evidence" value="ECO:0007669"/>
    <property type="project" value="UniProtKB-UniRule"/>
</dbReference>
<reference evidence="11" key="1">
    <citation type="submission" date="2023-06" db="EMBL/GenBank/DDBJ databases">
        <title>Conoideocrella luteorostrata (Hypocreales: Clavicipitaceae), a potential biocontrol fungus for elongate hemlock scale in United States Christmas tree production areas.</title>
        <authorList>
            <person name="Barrett H."/>
            <person name="Lovett B."/>
            <person name="Macias A.M."/>
            <person name="Stajich J.E."/>
            <person name="Kasson M.T."/>
        </authorList>
    </citation>
    <scope>NUCLEOTIDE SEQUENCE</scope>
    <source>
        <strain evidence="11">ARSEF 14590</strain>
    </source>
</reference>
<keyword evidence="12" id="KW-1185">Reference proteome</keyword>
<dbReference type="Gene3D" id="3.30.70.80">
    <property type="entry name" value="Peptidase S8 propeptide/proteinase inhibitor I9"/>
    <property type="match status" value="1"/>
</dbReference>
<dbReference type="InterPro" id="IPR015500">
    <property type="entry name" value="Peptidase_S8_subtilisin-rel"/>
</dbReference>
<dbReference type="Pfam" id="PF05922">
    <property type="entry name" value="Inhibitor_I9"/>
    <property type="match status" value="1"/>
</dbReference>
<dbReference type="InterPro" id="IPR037045">
    <property type="entry name" value="S8pro/Inhibitor_I9_sf"/>
</dbReference>
<dbReference type="EMBL" id="JASWJB010000031">
    <property type="protein sequence ID" value="KAK2608843.1"/>
    <property type="molecule type" value="Genomic_DNA"/>
</dbReference>
<accession>A0AAJ0CVR8</accession>
<evidence type="ECO:0000256" key="5">
    <source>
        <dbReference type="ARBA" id="ARBA00022825"/>
    </source>
</evidence>
<keyword evidence="3 8" id="KW-0732">Signal</keyword>
<dbReference type="CDD" id="cd04077">
    <property type="entry name" value="Peptidases_S8_PCSK9_ProteinaseK_like"/>
    <property type="match status" value="1"/>
</dbReference>
<dbReference type="SUPFAM" id="SSF54897">
    <property type="entry name" value="Protease propeptides/inhibitors"/>
    <property type="match status" value="1"/>
</dbReference>
<feature type="active site" description="Charge relay system" evidence="6">
    <location>
        <position position="160"/>
    </location>
</feature>
<name>A0AAJ0CVR8_9HYPO</name>
<feature type="domain" description="Inhibitor I9" evidence="10">
    <location>
        <begin position="38"/>
        <end position="118"/>
    </location>
</feature>
<dbReference type="Proteomes" id="UP001251528">
    <property type="component" value="Unassembled WGS sequence"/>
</dbReference>
<sequence>MVGFKKLTALLAAALPLSTASPTPFEAKGTSTVAVEGKYIVSLKNHVAPRDAASHLEWVRGVHEQSLGRRDLNLAGVEKTFGVGSYNGYSGHFDAATIEKIKNNPDVDAIEPVQVYQLYSPVTQDSSTYGLATLSHRNKGASSYIYDESAGEGTYAYIVDSGINAEHEDFEDRAVKGYNAIGGAFEDNLGHGTHVAGTIGGKTYGVAKKATLVSVKVFEGRTADNSIIMDGYQWAVKDIVDKGIQKRAVVNMSLGGPKSDAFNRLVEAAYQSGVLSVVAAGNERQDTANVSPASAPNAITVGGIDVDWVEYTNSNYGKFVDIMAPAVKVESAYIGSDSATAQLTGTSMASPHVAGLAIYLAALENLNTPKAVTDRILALGTRGKATLRSNNPNIIAYNGNA</sequence>
<dbReference type="PROSITE" id="PS00138">
    <property type="entry name" value="SUBTILASE_SER"/>
    <property type="match status" value="1"/>
</dbReference>
<evidence type="ECO:0000313" key="12">
    <source>
        <dbReference type="Proteomes" id="UP001251528"/>
    </source>
</evidence>
<dbReference type="GO" id="GO:0005576">
    <property type="term" value="C:extracellular region"/>
    <property type="evidence" value="ECO:0007669"/>
    <property type="project" value="UniProtKB-ARBA"/>
</dbReference>
<gene>
    <name evidence="11" type="ORF">QQS21_002556</name>
</gene>
<dbReference type="InterPro" id="IPR000209">
    <property type="entry name" value="Peptidase_S8/S53_dom"/>
</dbReference>
<dbReference type="InterPro" id="IPR034193">
    <property type="entry name" value="PCSK9_ProteinaseK-like"/>
</dbReference>
<dbReference type="PRINTS" id="PR00723">
    <property type="entry name" value="SUBTILISIN"/>
</dbReference>
<dbReference type="PROSITE" id="PS00136">
    <property type="entry name" value="SUBTILASE_ASP"/>
    <property type="match status" value="1"/>
</dbReference>
<keyword evidence="2 6" id="KW-0645">Protease</keyword>
<dbReference type="PANTHER" id="PTHR43806:SF58">
    <property type="entry name" value="ALKALINE PROTEASE 1-RELATED"/>
    <property type="match status" value="1"/>
</dbReference>
<dbReference type="SUPFAM" id="SSF52743">
    <property type="entry name" value="Subtilisin-like"/>
    <property type="match status" value="1"/>
</dbReference>
<dbReference type="InterPro" id="IPR023828">
    <property type="entry name" value="Peptidase_S8_Ser-AS"/>
</dbReference>
<evidence type="ECO:0000256" key="1">
    <source>
        <dbReference type="ARBA" id="ARBA00011073"/>
    </source>
</evidence>
<evidence type="ECO:0000256" key="6">
    <source>
        <dbReference type="PROSITE-ProRule" id="PRU01240"/>
    </source>
</evidence>
<protein>
    <submittedName>
        <fullName evidence="11">Uncharacterized protein</fullName>
    </submittedName>
</protein>
<evidence type="ECO:0000313" key="11">
    <source>
        <dbReference type="EMBL" id="KAK2608843.1"/>
    </source>
</evidence>
<dbReference type="InterPro" id="IPR022398">
    <property type="entry name" value="Peptidase_S8_His-AS"/>
</dbReference>
<dbReference type="Gene3D" id="3.40.50.200">
    <property type="entry name" value="Peptidase S8/S53 domain"/>
    <property type="match status" value="1"/>
</dbReference>
<evidence type="ECO:0000256" key="4">
    <source>
        <dbReference type="ARBA" id="ARBA00022801"/>
    </source>
</evidence>
<feature type="domain" description="Peptidase S8/S53" evidence="9">
    <location>
        <begin position="153"/>
        <end position="373"/>
    </location>
</feature>
<keyword evidence="4 6" id="KW-0378">Hydrolase</keyword>
<dbReference type="PROSITE" id="PS51892">
    <property type="entry name" value="SUBTILASE"/>
    <property type="match status" value="1"/>
</dbReference>
<dbReference type="AlphaFoldDB" id="A0AAJ0CVR8"/>
<comment type="similarity">
    <text evidence="1 6 7">Belongs to the peptidase S8 family.</text>
</comment>
<keyword evidence="5 6" id="KW-0720">Serine protease</keyword>
<feature type="active site" description="Charge relay system" evidence="6">
    <location>
        <position position="191"/>
    </location>
</feature>
<dbReference type="InterPro" id="IPR023827">
    <property type="entry name" value="Peptidase_S8_Asp-AS"/>
</dbReference>
<evidence type="ECO:0000256" key="7">
    <source>
        <dbReference type="RuleBase" id="RU003355"/>
    </source>
</evidence>
<dbReference type="InterPro" id="IPR010259">
    <property type="entry name" value="S8pro/Inhibitor_I9"/>
</dbReference>
<feature type="signal peptide" evidence="8">
    <location>
        <begin position="1"/>
        <end position="20"/>
    </location>
</feature>
<feature type="chain" id="PRO_5042611800" evidence="8">
    <location>
        <begin position="21"/>
        <end position="401"/>
    </location>
</feature>
<dbReference type="InterPro" id="IPR036852">
    <property type="entry name" value="Peptidase_S8/S53_dom_sf"/>
</dbReference>
<evidence type="ECO:0000259" key="9">
    <source>
        <dbReference type="Pfam" id="PF00082"/>
    </source>
</evidence>
<dbReference type="GO" id="GO:0006508">
    <property type="term" value="P:proteolysis"/>
    <property type="evidence" value="ECO:0007669"/>
    <property type="project" value="UniProtKB-KW"/>
</dbReference>
<dbReference type="InterPro" id="IPR050131">
    <property type="entry name" value="Peptidase_S8_subtilisin-like"/>
</dbReference>
<dbReference type="PANTHER" id="PTHR43806">
    <property type="entry name" value="PEPTIDASE S8"/>
    <property type="match status" value="1"/>
</dbReference>